<feature type="transmembrane region" description="Helical" evidence="6">
    <location>
        <begin position="54"/>
        <end position="74"/>
    </location>
</feature>
<protein>
    <submittedName>
        <fullName evidence="7">Phage holin family protein</fullName>
    </submittedName>
</protein>
<comment type="caution">
    <text evidence="7">The sequence shown here is derived from an EMBL/GenBank/DDBJ whole genome shotgun (WGS) entry which is preliminary data.</text>
</comment>
<accession>A0ABS3H976</accession>
<keyword evidence="3 6" id="KW-1133">Transmembrane helix</keyword>
<keyword evidence="2 6" id="KW-0812">Transmembrane</keyword>
<dbReference type="EMBL" id="JAFLVT010000015">
    <property type="protein sequence ID" value="MBO0450001.1"/>
    <property type="molecule type" value="Genomic_DNA"/>
</dbReference>
<evidence type="ECO:0000256" key="2">
    <source>
        <dbReference type="ARBA" id="ARBA00022692"/>
    </source>
</evidence>
<evidence type="ECO:0000256" key="6">
    <source>
        <dbReference type="SAM" id="Phobius"/>
    </source>
</evidence>
<gene>
    <name evidence="7" type="ORF">JZO76_10755</name>
</gene>
<reference evidence="7 8" key="1">
    <citation type="submission" date="2021-03" db="EMBL/GenBank/DDBJ databases">
        <title>Enterococcal diversity collection.</title>
        <authorList>
            <person name="Gilmore M.S."/>
            <person name="Schwartzman J."/>
            <person name="Van Tyne D."/>
            <person name="Martin M."/>
            <person name="Earl A.M."/>
            <person name="Manson A.L."/>
            <person name="Straub T."/>
            <person name="Salamzade R."/>
            <person name="Saavedra J."/>
            <person name="Lebreton F."/>
            <person name="Prichula J."/>
            <person name="Schaufler K."/>
            <person name="Gaca A."/>
            <person name="Sgardioli B."/>
            <person name="Wagenaar J."/>
            <person name="Strong T."/>
        </authorList>
    </citation>
    <scope>NUCLEOTIDE SEQUENCE [LARGE SCALE GENOMIC DNA]</scope>
    <source>
        <strain evidence="7 8">MJM12</strain>
    </source>
</reference>
<proteinExistence type="inferred from homology"/>
<dbReference type="NCBIfam" id="TIGR01593">
    <property type="entry name" value="holin_tox_secr"/>
    <property type="match status" value="1"/>
</dbReference>
<dbReference type="RefSeq" id="WP_206904149.1">
    <property type="nucleotide sequence ID" value="NZ_JAFLVT010000015.1"/>
</dbReference>
<comment type="similarity">
    <text evidence="5">Belongs to the bacteriophage holin family. Cp-1 holin subfamily.</text>
</comment>
<organism evidence="7 8">
    <name type="scientific">Candidatus Enterococcus myersii</name>
    <dbReference type="NCBI Taxonomy" id="2815322"/>
    <lineage>
        <taxon>Bacteria</taxon>
        <taxon>Bacillati</taxon>
        <taxon>Bacillota</taxon>
        <taxon>Bacilli</taxon>
        <taxon>Lactobacillales</taxon>
        <taxon>Enterococcaceae</taxon>
        <taxon>Enterococcus</taxon>
    </lineage>
</organism>
<evidence type="ECO:0000313" key="8">
    <source>
        <dbReference type="Proteomes" id="UP000664256"/>
    </source>
</evidence>
<keyword evidence="8" id="KW-1185">Reference proteome</keyword>
<evidence type="ECO:0000256" key="1">
    <source>
        <dbReference type="ARBA" id="ARBA00004141"/>
    </source>
</evidence>
<evidence type="ECO:0000256" key="5">
    <source>
        <dbReference type="ARBA" id="ARBA00023600"/>
    </source>
</evidence>
<dbReference type="InterPro" id="IPR006480">
    <property type="entry name" value="Phage_holin_4_1"/>
</dbReference>
<dbReference type="Proteomes" id="UP000664256">
    <property type="component" value="Unassembled WGS sequence"/>
</dbReference>
<evidence type="ECO:0000313" key="7">
    <source>
        <dbReference type="EMBL" id="MBO0450001.1"/>
    </source>
</evidence>
<comment type="subcellular location">
    <subcellularLocation>
        <location evidence="1">Membrane</location>
        <topology evidence="1">Multi-pass membrane protein</topology>
    </subcellularLocation>
</comment>
<keyword evidence="4 6" id="KW-0472">Membrane</keyword>
<evidence type="ECO:0000256" key="4">
    <source>
        <dbReference type="ARBA" id="ARBA00023136"/>
    </source>
</evidence>
<feature type="transmembrane region" description="Helical" evidence="6">
    <location>
        <begin position="6"/>
        <end position="33"/>
    </location>
</feature>
<sequence>MYQEFWHFLLYLQGTGIFNVVAVLAIAMIFDFFSGMVVAKIKGAISSRIGINGIIRKLASMLLLLFFVPVAFILPAKTGVAMLWVFYLGYLCLEIESIFENYRKLGFDMTIFTKFLAEIVALWKRK</sequence>
<name>A0ABS3H976_9ENTE</name>
<evidence type="ECO:0000256" key="3">
    <source>
        <dbReference type="ARBA" id="ARBA00022989"/>
    </source>
</evidence>
<dbReference type="Pfam" id="PF05105">
    <property type="entry name" value="Phage_holin_4_1"/>
    <property type="match status" value="1"/>
</dbReference>
<feature type="transmembrane region" description="Helical" evidence="6">
    <location>
        <begin position="80"/>
        <end position="99"/>
    </location>
</feature>